<dbReference type="Proteomes" id="UP000250572">
    <property type="component" value="Unassembled WGS sequence"/>
</dbReference>
<organism evidence="3 4">
    <name type="scientific">Gambusia affinis</name>
    <name type="common">Western mosquitofish</name>
    <name type="synonym">Heterandria affinis</name>
    <dbReference type="NCBI Taxonomy" id="33528"/>
    <lineage>
        <taxon>Eukaryota</taxon>
        <taxon>Metazoa</taxon>
        <taxon>Chordata</taxon>
        <taxon>Craniata</taxon>
        <taxon>Vertebrata</taxon>
        <taxon>Euteleostomi</taxon>
        <taxon>Actinopterygii</taxon>
        <taxon>Neopterygii</taxon>
        <taxon>Teleostei</taxon>
        <taxon>Neoteleostei</taxon>
        <taxon>Acanthomorphata</taxon>
        <taxon>Ovalentaria</taxon>
        <taxon>Atherinomorphae</taxon>
        <taxon>Cyprinodontiformes</taxon>
        <taxon>Poeciliidae</taxon>
        <taxon>Poeciliinae</taxon>
        <taxon>Gambusia</taxon>
    </lineage>
</organism>
<dbReference type="AlphaFoldDB" id="A0A315VKI6"/>
<feature type="domain" description="DJ-1/PfpI" evidence="2">
    <location>
        <begin position="104"/>
        <end position="242"/>
    </location>
</feature>
<evidence type="ECO:0000259" key="2">
    <source>
        <dbReference type="Pfam" id="PF01965"/>
    </source>
</evidence>
<reference evidence="3 4" key="1">
    <citation type="journal article" date="2018" name="G3 (Bethesda)">
        <title>A High-Quality Reference Genome for the Invasive Mosquitofish Gambusia affinis Using a Chicago Library.</title>
        <authorList>
            <person name="Hoffberg S.L."/>
            <person name="Troendle N.J."/>
            <person name="Glenn T.C."/>
            <person name="Mahmud O."/>
            <person name="Louha S."/>
            <person name="Chalopin D."/>
            <person name="Bennetzen J.L."/>
            <person name="Mauricio R."/>
        </authorList>
    </citation>
    <scope>NUCLEOTIDE SEQUENCE [LARGE SCALE GENOMIC DNA]</scope>
    <source>
        <strain evidence="3">NE01/NJP1002.9</strain>
        <tissue evidence="3">Muscle</tissue>
    </source>
</reference>
<dbReference type="STRING" id="33528.ENSGAFP00000004175"/>
<dbReference type="InterPro" id="IPR029062">
    <property type="entry name" value="Class_I_gatase-like"/>
</dbReference>
<dbReference type="PANTHER" id="PTHR10224">
    <property type="entry name" value="ES1 PROTEIN HOMOLOG, MITOCHONDRIAL"/>
    <property type="match status" value="1"/>
</dbReference>
<evidence type="ECO:0000313" key="3">
    <source>
        <dbReference type="EMBL" id="PWA23475.1"/>
    </source>
</evidence>
<keyword evidence="4" id="KW-1185">Reference proteome</keyword>
<sequence>MAQETIGTLWKDGEYGEFTVIQGLDRGEPGEEWWRADSRTVVPVVPLYDCQLEATGDAETKKGQRGITQRSFEERISDRAHQGSEHHVIMAKRVAVILSGCGVYDGTEIHEASAVLVHLSRAGAKVKMFAPDGDQMHVVNHCEGKPTEEKRNILQESARIARGDVTDLAKLDVSAFDAAIIPGGFGVAKNLSDWALKNKSCTVQPQLEKIIKDFHKAGKPLGMCCISPVLAAKLLPGCELTVGQDKECEKCESCTELLLIIAAVDEHGVLVLGGLLRQQSLQHLFIGPLPPEVVLEQLVVQLFNGAVFLLQSFQSPLQTQCGAPVNLVPVLVKLHQLWDITVIIIIIIIISSSILI</sequence>
<dbReference type="NCBIfam" id="NF008747">
    <property type="entry name" value="PRK11780.1"/>
    <property type="match status" value="1"/>
</dbReference>
<name>A0A315VKI6_GAMAF</name>
<evidence type="ECO:0000256" key="1">
    <source>
        <dbReference type="SAM" id="Phobius"/>
    </source>
</evidence>
<dbReference type="EMBL" id="NHOQ01001578">
    <property type="protein sequence ID" value="PWA23475.1"/>
    <property type="molecule type" value="Genomic_DNA"/>
</dbReference>
<accession>A0A315VKI6</accession>
<keyword evidence="1" id="KW-0812">Transmembrane</keyword>
<proteinExistence type="predicted"/>
<keyword evidence="1" id="KW-1133">Transmembrane helix</keyword>
<feature type="transmembrane region" description="Helical" evidence="1">
    <location>
        <begin position="337"/>
        <end position="355"/>
    </location>
</feature>
<evidence type="ECO:0000313" key="4">
    <source>
        <dbReference type="Proteomes" id="UP000250572"/>
    </source>
</evidence>
<dbReference type="Gene3D" id="3.40.50.880">
    <property type="match status" value="1"/>
</dbReference>
<protein>
    <recommendedName>
        <fullName evidence="2">DJ-1/PfpI domain-containing protein</fullName>
    </recommendedName>
</protein>
<keyword evidence="1" id="KW-0472">Membrane</keyword>
<comment type="caution">
    <text evidence="3">The sequence shown here is derived from an EMBL/GenBank/DDBJ whole genome shotgun (WGS) entry which is preliminary data.</text>
</comment>
<dbReference type="Pfam" id="PF01965">
    <property type="entry name" value="DJ-1_PfpI"/>
    <property type="match status" value="1"/>
</dbReference>
<dbReference type="PANTHER" id="PTHR10224:SF11">
    <property type="entry name" value="ES1 PROTEIN HOMOLOG, MITOCHONDRIAL"/>
    <property type="match status" value="1"/>
</dbReference>
<dbReference type="InterPro" id="IPR002818">
    <property type="entry name" value="DJ-1/PfpI"/>
</dbReference>
<gene>
    <name evidence="3" type="ORF">CCH79_00005877</name>
</gene>
<dbReference type="SUPFAM" id="SSF52317">
    <property type="entry name" value="Class I glutamine amidotransferase-like"/>
    <property type="match status" value="1"/>
</dbReference>